<organism evidence="2 3">
    <name type="scientific">Nocardioides bigeumensis</name>
    <dbReference type="NCBI Taxonomy" id="433657"/>
    <lineage>
        <taxon>Bacteria</taxon>
        <taxon>Bacillati</taxon>
        <taxon>Actinomycetota</taxon>
        <taxon>Actinomycetes</taxon>
        <taxon>Propionibacteriales</taxon>
        <taxon>Nocardioidaceae</taxon>
        <taxon>Nocardioides</taxon>
    </lineage>
</organism>
<dbReference type="EMBL" id="BAAAQQ010000002">
    <property type="protein sequence ID" value="GAA2118678.1"/>
    <property type="molecule type" value="Genomic_DNA"/>
</dbReference>
<reference evidence="2 3" key="1">
    <citation type="journal article" date="2019" name="Int. J. Syst. Evol. Microbiol.">
        <title>The Global Catalogue of Microorganisms (GCM) 10K type strain sequencing project: providing services to taxonomists for standard genome sequencing and annotation.</title>
        <authorList>
            <consortium name="The Broad Institute Genomics Platform"/>
            <consortium name="The Broad Institute Genome Sequencing Center for Infectious Disease"/>
            <person name="Wu L."/>
            <person name="Ma J."/>
        </authorList>
    </citation>
    <scope>NUCLEOTIDE SEQUENCE [LARGE SCALE GENOMIC DNA]</scope>
    <source>
        <strain evidence="2 3">JCM 16021</strain>
    </source>
</reference>
<name>A0ABN2XYH1_9ACTN</name>
<evidence type="ECO:0000313" key="3">
    <source>
        <dbReference type="Proteomes" id="UP001500575"/>
    </source>
</evidence>
<protein>
    <recommendedName>
        <fullName evidence="1">Aminoglycoside phosphotransferase domain-containing protein</fullName>
    </recommendedName>
</protein>
<dbReference type="RefSeq" id="WP_344302614.1">
    <property type="nucleotide sequence ID" value="NZ_BAAAQQ010000002.1"/>
</dbReference>
<feature type="domain" description="Aminoglycoside phosphotransferase" evidence="1">
    <location>
        <begin position="63"/>
        <end position="231"/>
    </location>
</feature>
<dbReference type="Proteomes" id="UP001500575">
    <property type="component" value="Unassembled WGS sequence"/>
</dbReference>
<evidence type="ECO:0000259" key="1">
    <source>
        <dbReference type="Pfam" id="PF01636"/>
    </source>
</evidence>
<gene>
    <name evidence="2" type="ORF">GCM10009843_10800</name>
</gene>
<comment type="caution">
    <text evidence="2">The sequence shown here is derived from an EMBL/GenBank/DDBJ whole genome shotgun (WGS) entry which is preliminary data.</text>
</comment>
<dbReference type="InterPro" id="IPR011009">
    <property type="entry name" value="Kinase-like_dom_sf"/>
</dbReference>
<dbReference type="Pfam" id="PF01636">
    <property type="entry name" value="APH"/>
    <property type="match status" value="1"/>
</dbReference>
<dbReference type="Gene3D" id="3.90.1200.10">
    <property type="match status" value="1"/>
</dbReference>
<proteinExistence type="predicted"/>
<dbReference type="InterPro" id="IPR002575">
    <property type="entry name" value="Aminoglycoside_PTrfase"/>
</dbReference>
<accession>A0ABN2XYH1</accession>
<keyword evidence="3" id="KW-1185">Reference proteome</keyword>
<dbReference type="SUPFAM" id="SSF56112">
    <property type="entry name" value="Protein kinase-like (PK-like)"/>
    <property type="match status" value="1"/>
</dbReference>
<sequence>MWQPEPGWQPLPGGLGPSTAGVWRATIRGRQVAVKRLVPPSDVHDEPGLDDPTHFAYWRRAAEVAASGLVASTPGLHAPRTVSVDEDDEGITLVTAWVDFQPVNGLFAARSLGLFGGADLTEQPWFARDQLRARLLRTEQRGGWPTLQRTPVADVADHLWRHRLERLDELDALPRVAQHGDPSRGNLVAVDGSAVVTVDWGSLGLGPVGGDLGYLALSAREELGPLVDAYVGGLPPGLATRDQVLAGARVTAVYTSLSRAEWALAKAAPGEGALAGKFSHPSVAPYLFALQRLYPQLEALL</sequence>
<evidence type="ECO:0000313" key="2">
    <source>
        <dbReference type="EMBL" id="GAA2118678.1"/>
    </source>
</evidence>